<dbReference type="EMBL" id="CP044621">
    <property type="protein sequence ID" value="QRD83721.1"/>
    <property type="molecule type" value="Genomic_DNA"/>
</dbReference>
<dbReference type="VEuPathDB" id="FungiDB:F9C07_6669"/>
<accession>A0A7U2MHD2</accession>
<sequence length="73" mass="8403">MFMQRNERSQVHRQMRKMDHGGKAVFSYPIFFLICSWLCSFIHACFLFLWTLRGASAIGSCTVILSSLNPAPF</sequence>
<reference evidence="3" key="1">
    <citation type="journal article" date="2021" name="G3 (Bethesda)">
        <title>Chromosome assembled and annotated genome sequence of Aspergillus flavus NRRL 3357.</title>
        <authorList>
            <person name="Skerker J.M."/>
            <person name="Pianalto K.M."/>
            <person name="Mondo S.J."/>
            <person name="Yang K."/>
            <person name="Arkin A.P."/>
            <person name="Keller N.P."/>
            <person name="Grigoriev I.V."/>
            <person name="Louise Glass N.L."/>
        </authorList>
    </citation>
    <scope>NUCLEOTIDE SEQUENCE [LARGE SCALE GENOMIC DNA]</scope>
    <source>
        <strain evidence="3">ATCC 200026 / FGSC A1120 / IAM 13836 / NRRL 3357 / JCM 12722 / SRRC 167</strain>
    </source>
</reference>
<organism evidence="2 3">
    <name type="scientific">Aspergillus flavus (strain ATCC 200026 / FGSC A1120 / IAM 13836 / NRRL 3357 / JCM 12722 / SRRC 167)</name>
    <dbReference type="NCBI Taxonomy" id="332952"/>
    <lineage>
        <taxon>Eukaryota</taxon>
        <taxon>Fungi</taxon>
        <taxon>Dikarya</taxon>
        <taxon>Ascomycota</taxon>
        <taxon>Pezizomycotina</taxon>
        <taxon>Eurotiomycetes</taxon>
        <taxon>Eurotiomycetidae</taxon>
        <taxon>Eurotiales</taxon>
        <taxon>Aspergillaceae</taxon>
        <taxon>Aspergillus</taxon>
        <taxon>Aspergillus subgen. Circumdati</taxon>
    </lineage>
</organism>
<evidence type="ECO:0000313" key="3">
    <source>
        <dbReference type="Proteomes" id="UP000596276"/>
    </source>
</evidence>
<keyword evidence="1" id="KW-1133">Transmembrane helix</keyword>
<name>A0A7U2MHD2_ASPFN</name>
<proteinExistence type="predicted"/>
<evidence type="ECO:0000313" key="2">
    <source>
        <dbReference type="EMBL" id="QRD83721.1"/>
    </source>
</evidence>
<keyword evidence="1" id="KW-0472">Membrane</keyword>
<keyword evidence="1" id="KW-0812">Transmembrane</keyword>
<protein>
    <submittedName>
        <fullName evidence="2">Uncharacterized protein</fullName>
    </submittedName>
</protein>
<keyword evidence="3" id="KW-1185">Reference proteome</keyword>
<evidence type="ECO:0000256" key="1">
    <source>
        <dbReference type="SAM" id="Phobius"/>
    </source>
</evidence>
<dbReference type="Proteomes" id="UP000596276">
    <property type="component" value="Chromosome 5"/>
</dbReference>
<dbReference type="AlphaFoldDB" id="A0A7U2MHD2"/>
<gene>
    <name evidence="2" type="ORF">F9C07_6669</name>
</gene>
<feature type="transmembrane region" description="Helical" evidence="1">
    <location>
        <begin position="25"/>
        <end position="50"/>
    </location>
</feature>